<sequence>MQTALCCLLRWGWAPGQFLQLTPAEQAFVTAGLIWEEEQRAARGRRRRG</sequence>
<reference evidence="1" key="1">
    <citation type="submission" date="2020-10" db="EMBL/GenBank/DDBJ databases">
        <authorList>
            <person name="Gilroy R."/>
        </authorList>
    </citation>
    <scope>NUCLEOTIDE SEQUENCE</scope>
    <source>
        <strain evidence="1">2830</strain>
    </source>
</reference>
<organism evidence="1 2">
    <name type="scientific">Candidatus Avidehalobacter gallistercoris</name>
    <dbReference type="NCBI Taxonomy" id="2840694"/>
    <lineage>
        <taxon>Bacteria</taxon>
        <taxon>Bacillati</taxon>
        <taxon>Bacillota</taxon>
        <taxon>Clostridia</taxon>
        <taxon>Eubacteriales</taxon>
        <taxon>Peptococcaceae</taxon>
        <taxon>Peptococcaceae incertae sedis</taxon>
        <taxon>Candidatus Avidehalobacter</taxon>
    </lineage>
</organism>
<evidence type="ECO:0000313" key="2">
    <source>
        <dbReference type="Proteomes" id="UP000824124"/>
    </source>
</evidence>
<dbReference type="Proteomes" id="UP000824124">
    <property type="component" value="Unassembled WGS sequence"/>
</dbReference>
<comment type="caution">
    <text evidence="1">The sequence shown here is derived from an EMBL/GenBank/DDBJ whole genome shotgun (WGS) entry which is preliminary data.</text>
</comment>
<gene>
    <name evidence="1" type="ORF">IAB00_02920</name>
</gene>
<accession>A0A9D1KZ32</accession>
<proteinExistence type="predicted"/>
<reference evidence="1" key="2">
    <citation type="journal article" date="2021" name="PeerJ">
        <title>Extensive microbial diversity within the chicken gut microbiome revealed by metagenomics and culture.</title>
        <authorList>
            <person name="Gilroy R."/>
            <person name="Ravi A."/>
            <person name="Getino M."/>
            <person name="Pursley I."/>
            <person name="Horton D.L."/>
            <person name="Alikhan N.F."/>
            <person name="Baker D."/>
            <person name="Gharbi K."/>
            <person name="Hall N."/>
            <person name="Watson M."/>
            <person name="Adriaenssens E.M."/>
            <person name="Foster-Nyarko E."/>
            <person name="Jarju S."/>
            <person name="Secka A."/>
            <person name="Antonio M."/>
            <person name="Oren A."/>
            <person name="Chaudhuri R.R."/>
            <person name="La Ragione R."/>
            <person name="Hildebrand F."/>
            <person name="Pallen M.J."/>
        </authorList>
    </citation>
    <scope>NUCLEOTIDE SEQUENCE</scope>
    <source>
        <strain evidence="1">2830</strain>
    </source>
</reference>
<dbReference type="EMBL" id="DVMH01000018">
    <property type="protein sequence ID" value="HIU10185.1"/>
    <property type="molecule type" value="Genomic_DNA"/>
</dbReference>
<name>A0A9D1KZ32_9FIRM</name>
<dbReference type="AlphaFoldDB" id="A0A9D1KZ32"/>
<protein>
    <submittedName>
        <fullName evidence="1">Uncharacterized protein</fullName>
    </submittedName>
</protein>
<evidence type="ECO:0000313" key="1">
    <source>
        <dbReference type="EMBL" id="HIU10185.1"/>
    </source>
</evidence>